<evidence type="ECO:0000256" key="6">
    <source>
        <dbReference type="ARBA" id="ARBA00022763"/>
    </source>
</evidence>
<dbReference type="Gene3D" id="3.40.50.300">
    <property type="entry name" value="P-loop containing nucleotide triphosphate hydrolases"/>
    <property type="match status" value="2"/>
</dbReference>
<dbReference type="InterPro" id="IPR044876">
    <property type="entry name" value="HRDC_dom_sf"/>
</dbReference>
<evidence type="ECO:0000313" key="20">
    <source>
        <dbReference type="EMBL" id="GLQ67099.1"/>
    </source>
</evidence>
<name>A0ABQ5WUL1_9PROT</name>
<dbReference type="EC" id="5.6.2.4" evidence="16"/>
<evidence type="ECO:0000256" key="15">
    <source>
        <dbReference type="ARBA" id="ARBA00034617"/>
    </source>
</evidence>
<dbReference type="Pfam" id="PF00271">
    <property type="entry name" value="Helicase_C"/>
    <property type="match status" value="1"/>
</dbReference>
<dbReference type="Gene3D" id="1.10.150.80">
    <property type="entry name" value="HRDC domain"/>
    <property type="match status" value="1"/>
</dbReference>
<dbReference type="Proteomes" id="UP001156629">
    <property type="component" value="Unassembled WGS sequence"/>
</dbReference>
<dbReference type="EMBL" id="BSNV01000049">
    <property type="protein sequence ID" value="GLQ67099.1"/>
    <property type="molecule type" value="Genomic_DNA"/>
</dbReference>
<comment type="catalytic activity">
    <reaction evidence="15">
        <text>Couples ATP hydrolysis with the unwinding of duplex DNA by translocating in the 3'-5' direction.</text>
        <dbReference type="EC" id="5.6.2.4"/>
    </reaction>
</comment>
<dbReference type="Gene3D" id="1.10.10.10">
    <property type="entry name" value="Winged helix-like DNA-binding domain superfamily/Winged helix DNA-binding domain"/>
    <property type="match status" value="1"/>
</dbReference>
<protein>
    <recommendedName>
        <fullName evidence="16">DNA helicase RecQ</fullName>
        <ecNumber evidence="16">5.6.2.4</ecNumber>
    </recommendedName>
</protein>
<dbReference type="InterPro" id="IPR004589">
    <property type="entry name" value="DNA_helicase_ATP-dep_RecQ"/>
</dbReference>
<dbReference type="InterPro" id="IPR018982">
    <property type="entry name" value="RQC_domain"/>
</dbReference>
<gene>
    <name evidence="20" type="ORF">GCM10007870_26840</name>
</gene>
<evidence type="ECO:0000256" key="4">
    <source>
        <dbReference type="ARBA" id="ARBA00022723"/>
    </source>
</evidence>
<dbReference type="PROSITE" id="PS51192">
    <property type="entry name" value="HELICASE_ATP_BIND_1"/>
    <property type="match status" value="1"/>
</dbReference>
<dbReference type="InterPro" id="IPR011545">
    <property type="entry name" value="DEAD/DEAH_box_helicase_dom"/>
</dbReference>
<evidence type="ECO:0000256" key="13">
    <source>
        <dbReference type="ARBA" id="ARBA00023204"/>
    </source>
</evidence>
<dbReference type="Pfam" id="PF00570">
    <property type="entry name" value="HRDC"/>
    <property type="match status" value="1"/>
</dbReference>
<evidence type="ECO:0000256" key="1">
    <source>
        <dbReference type="ARBA" id="ARBA00001946"/>
    </source>
</evidence>
<dbReference type="InterPro" id="IPR002121">
    <property type="entry name" value="HRDC_dom"/>
</dbReference>
<keyword evidence="14" id="KW-0413">Isomerase</keyword>
<dbReference type="InterPro" id="IPR010997">
    <property type="entry name" value="HRDC-like_sf"/>
</dbReference>
<dbReference type="PROSITE" id="PS50967">
    <property type="entry name" value="HRDC"/>
    <property type="match status" value="1"/>
</dbReference>
<dbReference type="PANTHER" id="PTHR13710:SF105">
    <property type="entry name" value="ATP-DEPENDENT DNA HELICASE Q1"/>
    <property type="match status" value="1"/>
</dbReference>
<dbReference type="PANTHER" id="PTHR13710">
    <property type="entry name" value="DNA HELICASE RECQ FAMILY MEMBER"/>
    <property type="match status" value="1"/>
</dbReference>
<evidence type="ECO:0000256" key="10">
    <source>
        <dbReference type="ARBA" id="ARBA00022840"/>
    </source>
</evidence>
<dbReference type="InterPro" id="IPR001650">
    <property type="entry name" value="Helicase_C-like"/>
</dbReference>
<keyword evidence="4" id="KW-0479">Metal-binding</keyword>
<evidence type="ECO:0000256" key="2">
    <source>
        <dbReference type="ARBA" id="ARBA00001947"/>
    </source>
</evidence>
<dbReference type="InterPro" id="IPR036388">
    <property type="entry name" value="WH-like_DNA-bd_sf"/>
</dbReference>
<keyword evidence="8 20" id="KW-0347">Helicase</keyword>
<keyword evidence="5" id="KW-0547">Nucleotide-binding</keyword>
<dbReference type="SUPFAM" id="SSF52540">
    <property type="entry name" value="P-loop containing nucleoside triphosphate hydrolases"/>
    <property type="match status" value="1"/>
</dbReference>
<feature type="domain" description="HRDC" evidence="17">
    <location>
        <begin position="542"/>
        <end position="622"/>
    </location>
</feature>
<evidence type="ECO:0000259" key="17">
    <source>
        <dbReference type="PROSITE" id="PS50967"/>
    </source>
</evidence>
<keyword evidence="9" id="KW-0862">Zinc</keyword>
<comment type="cofactor">
    <cofactor evidence="1">
        <name>Mg(2+)</name>
        <dbReference type="ChEBI" id="CHEBI:18420"/>
    </cofactor>
</comment>
<evidence type="ECO:0000256" key="8">
    <source>
        <dbReference type="ARBA" id="ARBA00022806"/>
    </source>
</evidence>
<dbReference type="InterPro" id="IPR006293">
    <property type="entry name" value="DNA_helicase_ATP-dep_RecQ_bac"/>
</dbReference>
<dbReference type="Pfam" id="PF09382">
    <property type="entry name" value="RQC"/>
    <property type="match status" value="1"/>
</dbReference>
<dbReference type="InterPro" id="IPR032284">
    <property type="entry name" value="RecQ_Zn-bd"/>
</dbReference>
<keyword evidence="7" id="KW-0378">Hydrolase</keyword>
<dbReference type="SUPFAM" id="SSF46785">
    <property type="entry name" value="Winged helix' DNA-binding domain"/>
    <property type="match status" value="1"/>
</dbReference>
<evidence type="ECO:0000256" key="16">
    <source>
        <dbReference type="NCBIfam" id="TIGR01389"/>
    </source>
</evidence>
<evidence type="ECO:0000256" key="7">
    <source>
        <dbReference type="ARBA" id="ARBA00022801"/>
    </source>
</evidence>
<proteinExistence type="inferred from homology"/>
<dbReference type="SMART" id="SM00487">
    <property type="entry name" value="DEXDc"/>
    <property type="match status" value="1"/>
</dbReference>
<evidence type="ECO:0000256" key="5">
    <source>
        <dbReference type="ARBA" id="ARBA00022741"/>
    </source>
</evidence>
<comment type="cofactor">
    <cofactor evidence="2">
        <name>Zn(2+)</name>
        <dbReference type="ChEBI" id="CHEBI:29105"/>
    </cofactor>
</comment>
<evidence type="ECO:0000256" key="9">
    <source>
        <dbReference type="ARBA" id="ARBA00022833"/>
    </source>
</evidence>
<accession>A0ABQ5WUL1</accession>
<keyword evidence="6" id="KW-0227">DNA damage</keyword>
<evidence type="ECO:0000256" key="14">
    <source>
        <dbReference type="ARBA" id="ARBA00023235"/>
    </source>
</evidence>
<feature type="domain" description="Helicase C-terminal" evidence="19">
    <location>
        <begin position="230"/>
        <end position="380"/>
    </location>
</feature>
<dbReference type="SMART" id="SM00341">
    <property type="entry name" value="HRDC"/>
    <property type="match status" value="1"/>
</dbReference>
<reference evidence="21" key="1">
    <citation type="journal article" date="2019" name="Int. J. Syst. Evol. Microbiol.">
        <title>The Global Catalogue of Microorganisms (GCM) 10K type strain sequencing project: providing services to taxonomists for standard genome sequencing and annotation.</title>
        <authorList>
            <consortium name="The Broad Institute Genomics Platform"/>
            <consortium name="The Broad Institute Genome Sequencing Center for Infectious Disease"/>
            <person name="Wu L."/>
            <person name="Ma J."/>
        </authorList>
    </citation>
    <scope>NUCLEOTIDE SEQUENCE [LARGE SCALE GENOMIC DNA]</scope>
    <source>
        <strain evidence="21">NBRC 3266</strain>
    </source>
</reference>
<dbReference type="GeneID" id="76194692"/>
<keyword evidence="11" id="KW-0238">DNA-binding</keyword>
<dbReference type="NCBIfam" id="TIGR01389">
    <property type="entry name" value="recQ"/>
    <property type="match status" value="1"/>
</dbReference>
<dbReference type="InterPro" id="IPR027417">
    <property type="entry name" value="P-loop_NTPase"/>
</dbReference>
<dbReference type="SUPFAM" id="SSF47819">
    <property type="entry name" value="HRDC-like"/>
    <property type="match status" value="1"/>
</dbReference>
<keyword evidence="12" id="KW-0233">DNA recombination</keyword>
<organism evidence="20 21">
    <name type="scientific">Gluconobacter kondonii</name>
    <dbReference type="NCBI Taxonomy" id="941463"/>
    <lineage>
        <taxon>Bacteria</taxon>
        <taxon>Pseudomonadati</taxon>
        <taxon>Pseudomonadota</taxon>
        <taxon>Alphaproteobacteria</taxon>
        <taxon>Acetobacterales</taxon>
        <taxon>Acetobacteraceae</taxon>
        <taxon>Gluconobacter</taxon>
    </lineage>
</organism>
<evidence type="ECO:0000259" key="18">
    <source>
        <dbReference type="PROSITE" id="PS51192"/>
    </source>
</evidence>
<dbReference type="SMART" id="SM00490">
    <property type="entry name" value="HELICc"/>
    <property type="match status" value="1"/>
</dbReference>
<dbReference type="CDD" id="cd17920">
    <property type="entry name" value="DEXHc_RecQ"/>
    <property type="match status" value="1"/>
</dbReference>
<dbReference type="SMART" id="SM00956">
    <property type="entry name" value="RQC"/>
    <property type="match status" value="1"/>
</dbReference>
<evidence type="ECO:0000313" key="21">
    <source>
        <dbReference type="Proteomes" id="UP001156629"/>
    </source>
</evidence>
<dbReference type="GO" id="GO:0004386">
    <property type="term" value="F:helicase activity"/>
    <property type="evidence" value="ECO:0007669"/>
    <property type="project" value="UniProtKB-KW"/>
</dbReference>
<sequence>MTQSQTTPPDQTGAGTALSPESVLAEIFGFSGFRGLQQEAVETVMRGEDVLVLMPTGGGKSLCYQVPALCREGMGLVISPLIALMDDQVAGLQQLGVRAAALHSGLEPDEREQLQSDLRNNRIDILYISPERLLQPSTANFLSKRQISLIAIDEAHCISAWGHEFRPEYRALASLPEMFPGVPRIALTATADPRTRDDILNALGMPDAGVLMASFHRPNLIVEARAKASESRQLLETLQSHREGASIVYCGSRNKTERVATMLRDKGLTALPFHAGLSAMEKRATLMRFRSGEEMVIVATIAFGMGIDRPDVRCVVHLDMPSSPEAYYQQIGRAGRDGEPSDTLLLYGGEDMARARYWLEQSAAPDHEKRVMQARLESMIALTETTGCRTQALLACFGENLAQPCGHCDNCINPVSTFDGTQAAQKVLSAIYRTGQRLGAVQLSNILRGKTNETIERNAYQHLSVFGIGKEHSEQWWRAVIRQLIARGAIRMHGEYGSLALQSEIARPILRGEERVALRLEAKAALTASAGSDGNTENDRLSADEKPYFDALRQWRLSEAREQEIPPYVIFHDSVLRDIAREQPDSRDGLGCIKGVGASKLDRYGTAVLTVLREIREPASAH</sequence>
<evidence type="ECO:0000256" key="11">
    <source>
        <dbReference type="ARBA" id="ARBA00023125"/>
    </source>
</evidence>
<dbReference type="InterPro" id="IPR036390">
    <property type="entry name" value="WH_DNA-bd_sf"/>
</dbReference>
<comment type="similarity">
    <text evidence="3">Belongs to the helicase family. RecQ subfamily.</text>
</comment>
<keyword evidence="10" id="KW-0067">ATP-binding</keyword>
<feature type="domain" description="Helicase ATP-binding" evidence="18">
    <location>
        <begin position="41"/>
        <end position="209"/>
    </location>
</feature>
<comment type="caution">
    <text evidence="20">The sequence shown here is derived from an EMBL/GenBank/DDBJ whole genome shotgun (WGS) entry which is preliminary data.</text>
</comment>
<dbReference type="InterPro" id="IPR014001">
    <property type="entry name" value="Helicase_ATP-bd"/>
</dbReference>
<dbReference type="RefSeq" id="WP_099286574.1">
    <property type="nucleotide sequence ID" value="NZ_BEWP01000006.1"/>
</dbReference>
<dbReference type="NCBIfam" id="TIGR00614">
    <property type="entry name" value="recQ_fam"/>
    <property type="match status" value="1"/>
</dbReference>
<dbReference type="Pfam" id="PF16124">
    <property type="entry name" value="RecQ_Zn_bind"/>
    <property type="match status" value="1"/>
</dbReference>
<keyword evidence="13" id="KW-0234">DNA repair</keyword>
<keyword evidence="21" id="KW-1185">Reference proteome</keyword>
<evidence type="ECO:0000259" key="19">
    <source>
        <dbReference type="PROSITE" id="PS51194"/>
    </source>
</evidence>
<dbReference type="Pfam" id="PF00270">
    <property type="entry name" value="DEAD"/>
    <property type="match status" value="1"/>
</dbReference>
<evidence type="ECO:0000256" key="12">
    <source>
        <dbReference type="ARBA" id="ARBA00023172"/>
    </source>
</evidence>
<evidence type="ECO:0000256" key="3">
    <source>
        <dbReference type="ARBA" id="ARBA00005446"/>
    </source>
</evidence>
<dbReference type="PROSITE" id="PS51194">
    <property type="entry name" value="HELICASE_CTER"/>
    <property type="match status" value="1"/>
</dbReference>